<reference evidence="1" key="1">
    <citation type="submission" date="2021-06" db="EMBL/GenBank/DDBJ databases">
        <authorList>
            <person name="Kallberg Y."/>
            <person name="Tangrot J."/>
            <person name="Rosling A."/>
        </authorList>
    </citation>
    <scope>NUCLEOTIDE SEQUENCE</scope>
    <source>
        <strain evidence="1">28 12/20/2015</strain>
    </source>
</reference>
<dbReference type="Proteomes" id="UP000789366">
    <property type="component" value="Unassembled WGS sequence"/>
</dbReference>
<comment type="caution">
    <text evidence="1">The sequence shown here is derived from an EMBL/GenBank/DDBJ whole genome shotgun (WGS) entry which is preliminary data.</text>
</comment>
<evidence type="ECO:0000313" key="1">
    <source>
        <dbReference type="EMBL" id="CAG8751843.1"/>
    </source>
</evidence>
<evidence type="ECO:0000313" key="2">
    <source>
        <dbReference type="Proteomes" id="UP000789366"/>
    </source>
</evidence>
<protein>
    <submittedName>
        <fullName evidence="1">16409_t:CDS:1</fullName>
    </submittedName>
</protein>
<keyword evidence="2" id="KW-1185">Reference proteome</keyword>
<accession>A0ACA9QNF5</accession>
<dbReference type="EMBL" id="CAJVPW010043255">
    <property type="protein sequence ID" value="CAG8751843.1"/>
    <property type="molecule type" value="Genomic_DNA"/>
</dbReference>
<sequence length="408" mass="43939">WNTVLMATIPAAEVSNSTAKLILKPYIPQSGYYNVTLSSPSCISVGCDSVIPIDVNVTVSPGVSSVVTISQNSSIVFNTIYTLYSGYILGTSTTFQPTVEITVSKSAVAPSDGSDAIIYIDYIQCVKTDNRSSLSGLLQYSPQTATVQASWYAFNGLLVPKATINDIVVLSPTTIVIGGNFNNFSFSNIVDLFVGGLFNNLANGTTPGLNNIARYNLDQNYWFSVSGGVNDEVNRIALVNNGTPQIHVAGKFNTLINPQFSTQNTIIGNATFGYGMWDNRLDNWVNTAYIDGIVGDIVAYNIPNSQNGPLTFWGGRMNSTQSIMSFGGGLLTKSGYNSLPLYPQMRNGIISDLIINSAVQSNDTKNNKTFTVIGGKFQINDIVNVAILDNNVWRGISPSTFRGEVKVV</sequence>
<feature type="non-terminal residue" evidence="1">
    <location>
        <position position="408"/>
    </location>
</feature>
<feature type="non-terminal residue" evidence="1">
    <location>
        <position position="1"/>
    </location>
</feature>
<gene>
    <name evidence="1" type="ORF">SPELUC_LOCUS14535</name>
</gene>
<organism evidence="1 2">
    <name type="scientific">Cetraspora pellucida</name>
    <dbReference type="NCBI Taxonomy" id="1433469"/>
    <lineage>
        <taxon>Eukaryota</taxon>
        <taxon>Fungi</taxon>
        <taxon>Fungi incertae sedis</taxon>
        <taxon>Mucoromycota</taxon>
        <taxon>Glomeromycotina</taxon>
        <taxon>Glomeromycetes</taxon>
        <taxon>Diversisporales</taxon>
        <taxon>Gigasporaceae</taxon>
        <taxon>Cetraspora</taxon>
    </lineage>
</organism>
<name>A0ACA9QNF5_9GLOM</name>
<proteinExistence type="predicted"/>